<proteinExistence type="predicted"/>
<dbReference type="AlphaFoldDB" id="A0A834XML3"/>
<comment type="caution">
    <text evidence="2">The sequence shown here is derived from an EMBL/GenBank/DDBJ whole genome shotgun (WGS) entry which is preliminary data.</text>
</comment>
<dbReference type="PROSITE" id="PS50181">
    <property type="entry name" value="FBOX"/>
    <property type="match status" value="1"/>
</dbReference>
<evidence type="ECO:0000313" key="3">
    <source>
        <dbReference type="Proteomes" id="UP000639338"/>
    </source>
</evidence>
<keyword evidence="3" id="KW-1185">Reference proteome</keyword>
<feature type="domain" description="F-box" evidence="1">
    <location>
        <begin position="40"/>
        <end position="86"/>
    </location>
</feature>
<sequence length="511" mass="59899">MALSKNYHYWNFNNNIQEKGVYINIINNKNIINNNNNKYQDAWNKLPDIILEQIYEYLTRRERYYASLVCKNWYRAFKLPKVWSTFVLDDTTLTRGKFNYYSGWQYVLDHIRASTCFNKIGRNFKTLILEPNNNFQQLYQFMSMMSWYAERHLGCDFTSDIDNAVGTNIRYLKFKFPCNMANDNQRGEIKIFGTGGEILAALKRLAANFLNLQILEFIDLMLDTKEALVLLDEICINCTETLKKLVLINTTKFYCPLIHIGVFINLNVLIVSPQNIDADVLDLIGYTKLEHLHIFQNIYSPVASDIVKLPKNNSWIKLRKNNPRLKVHLEIESNKIETKLPIEFPGHSMIPCHSIVLNNPFDRVSASILLAQSIIFFPTIQVFAMKGLSKYYQDRNSSKRCDGNILQLCKSSPNIHTLMIRDKISTSTILEIASTTKSLKYLHVRRNYVLKKFDKLWKNTTTDTSQQHEQWIKINSSFYEKTEHEISKILGYRWNMLSEKEFINQKINLHV</sequence>
<dbReference type="Pfam" id="PF00646">
    <property type="entry name" value="F-box"/>
    <property type="match status" value="1"/>
</dbReference>
<accession>A0A834XML3</accession>
<evidence type="ECO:0000313" key="2">
    <source>
        <dbReference type="EMBL" id="KAF7987496.1"/>
    </source>
</evidence>
<dbReference type="Gene3D" id="1.20.1280.50">
    <property type="match status" value="1"/>
</dbReference>
<evidence type="ECO:0000259" key="1">
    <source>
        <dbReference type="PROSITE" id="PS50181"/>
    </source>
</evidence>
<dbReference type="EMBL" id="JACMRX010000006">
    <property type="protein sequence ID" value="KAF7987496.1"/>
    <property type="molecule type" value="Genomic_DNA"/>
</dbReference>
<dbReference type="PANTHER" id="PTHR20872:SF1">
    <property type="entry name" value="F-BOX DOMAIN-CONTAINING PROTEIN"/>
    <property type="match status" value="1"/>
</dbReference>
<protein>
    <recommendedName>
        <fullName evidence="1">F-box domain-containing protein</fullName>
    </recommendedName>
</protein>
<organism evidence="2 3">
    <name type="scientific">Aphidius gifuensis</name>
    <name type="common">Parasitoid wasp</name>
    <dbReference type="NCBI Taxonomy" id="684658"/>
    <lineage>
        <taxon>Eukaryota</taxon>
        <taxon>Metazoa</taxon>
        <taxon>Ecdysozoa</taxon>
        <taxon>Arthropoda</taxon>
        <taxon>Hexapoda</taxon>
        <taxon>Insecta</taxon>
        <taxon>Pterygota</taxon>
        <taxon>Neoptera</taxon>
        <taxon>Endopterygota</taxon>
        <taxon>Hymenoptera</taxon>
        <taxon>Apocrita</taxon>
        <taxon>Ichneumonoidea</taxon>
        <taxon>Braconidae</taxon>
        <taxon>Aphidiinae</taxon>
        <taxon>Aphidius</taxon>
    </lineage>
</organism>
<reference evidence="2 3" key="1">
    <citation type="submission" date="2020-08" db="EMBL/GenBank/DDBJ databases">
        <title>Aphidius gifuensis genome sequencing and assembly.</title>
        <authorList>
            <person name="Du Z."/>
        </authorList>
    </citation>
    <scope>NUCLEOTIDE SEQUENCE [LARGE SCALE GENOMIC DNA]</scope>
    <source>
        <strain evidence="2">YNYX2018</strain>
        <tissue evidence="2">Adults</tissue>
    </source>
</reference>
<gene>
    <name evidence="2" type="ORF">HCN44_003258</name>
</gene>
<dbReference type="InterPro" id="IPR032675">
    <property type="entry name" value="LRR_dom_sf"/>
</dbReference>
<name>A0A834XML3_APHGI</name>
<dbReference type="PANTHER" id="PTHR20872">
    <property type="match status" value="1"/>
</dbReference>
<dbReference type="Proteomes" id="UP000639338">
    <property type="component" value="Unassembled WGS sequence"/>
</dbReference>
<dbReference type="InterPro" id="IPR036047">
    <property type="entry name" value="F-box-like_dom_sf"/>
</dbReference>
<dbReference type="Gene3D" id="3.80.10.10">
    <property type="entry name" value="Ribonuclease Inhibitor"/>
    <property type="match status" value="1"/>
</dbReference>
<dbReference type="SUPFAM" id="SSF81383">
    <property type="entry name" value="F-box domain"/>
    <property type="match status" value="1"/>
</dbReference>
<dbReference type="OrthoDB" id="9974792at2759"/>
<dbReference type="InterPro" id="IPR001810">
    <property type="entry name" value="F-box_dom"/>
</dbReference>